<evidence type="ECO:0000256" key="16">
    <source>
        <dbReference type="ARBA" id="ARBA00031175"/>
    </source>
</evidence>
<dbReference type="SUPFAM" id="SSF55021">
    <property type="entry name" value="ACT-like"/>
    <property type="match status" value="1"/>
</dbReference>
<keyword evidence="11" id="KW-0057">Aromatic amino acid biosynthesis</keyword>
<evidence type="ECO:0000256" key="5">
    <source>
        <dbReference type="ARBA" id="ARBA00004817"/>
    </source>
</evidence>
<evidence type="ECO:0000259" key="20">
    <source>
        <dbReference type="PROSITE" id="PS51168"/>
    </source>
</evidence>
<evidence type="ECO:0000256" key="10">
    <source>
        <dbReference type="ARBA" id="ARBA00022605"/>
    </source>
</evidence>
<evidence type="ECO:0000313" key="24">
    <source>
        <dbReference type="Proteomes" id="UP000004259"/>
    </source>
</evidence>
<dbReference type="OrthoDB" id="9802281at2"/>
<evidence type="ECO:0000256" key="14">
    <source>
        <dbReference type="ARBA" id="ARBA00023239"/>
    </source>
</evidence>
<dbReference type="PANTHER" id="PTHR21022">
    <property type="entry name" value="PREPHENATE DEHYDRATASE P PROTEIN"/>
    <property type="match status" value="1"/>
</dbReference>
<dbReference type="GO" id="GO:0046417">
    <property type="term" value="P:chorismate metabolic process"/>
    <property type="evidence" value="ECO:0007669"/>
    <property type="project" value="InterPro"/>
</dbReference>
<dbReference type="Gene3D" id="1.20.59.10">
    <property type="entry name" value="Chorismate mutase"/>
    <property type="match status" value="1"/>
</dbReference>
<dbReference type="CDD" id="cd04905">
    <property type="entry name" value="ACT_CM-PDT"/>
    <property type="match status" value="1"/>
</dbReference>
<dbReference type="Gene3D" id="3.40.190.10">
    <property type="entry name" value="Periplasmic binding protein-like II"/>
    <property type="match status" value="2"/>
</dbReference>
<evidence type="ECO:0000256" key="3">
    <source>
        <dbReference type="ARBA" id="ARBA00004496"/>
    </source>
</evidence>
<dbReference type="InterPro" id="IPR001086">
    <property type="entry name" value="Preph_deHydtase"/>
</dbReference>
<dbReference type="eggNOG" id="COG1605">
    <property type="taxonomic scope" value="Bacteria"/>
</dbReference>
<feature type="site" description="Essential for prephenate dehydratase activity" evidence="19">
    <location>
        <position position="272"/>
    </location>
</feature>
<dbReference type="InterPro" id="IPR002912">
    <property type="entry name" value="ACT_dom"/>
</dbReference>
<organism evidence="23 24">
    <name type="scientific">Ruminococcus albus 8</name>
    <dbReference type="NCBI Taxonomy" id="246199"/>
    <lineage>
        <taxon>Bacteria</taxon>
        <taxon>Bacillati</taxon>
        <taxon>Bacillota</taxon>
        <taxon>Clostridia</taxon>
        <taxon>Eubacteriales</taxon>
        <taxon>Oscillospiraceae</taxon>
        <taxon>Ruminococcus</taxon>
    </lineage>
</organism>
<dbReference type="InterPro" id="IPR008242">
    <property type="entry name" value="Chor_mutase/pphenate_deHydtase"/>
</dbReference>
<comment type="function">
    <text evidence="2">Catalyzes the Claisen rearrangement of chorismate to prephenate and the decarboxylation/dehydration of prephenate to phenylpyruvate.</text>
</comment>
<keyword evidence="13" id="KW-0413">Isomerase</keyword>
<dbReference type="Pfam" id="PF00800">
    <property type="entry name" value="PDT"/>
    <property type="match status" value="1"/>
</dbReference>
<dbReference type="GO" id="GO:0009094">
    <property type="term" value="P:L-phenylalanine biosynthetic process"/>
    <property type="evidence" value="ECO:0007669"/>
    <property type="project" value="UniProtKB-UniPathway"/>
</dbReference>
<dbReference type="PIRSF" id="PIRSF001500">
    <property type="entry name" value="Chor_mut_pdt_Ppr"/>
    <property type="match status" value="1"/>
</dbReference>
<evidence type="ECO:0000256" key="17">
    <source>
        <dbReference type="ARBA" id="ARBA00031520"/>
    </source>
</evidence>
<dbReference type="EC" id="4.2.1.51" evidence="6"/>
<evidence type="ECO:0000259" key="21">
    <source>
        <dbReference type="PROSITE" id="PS51171"/>
    </source>
</evidence>
<dbReference type="InterPro" id="IPR036263">
    <property type="entry name" value="Chorismate_II_sf"/>
</dbReference>
<dbReference type="eggNOG" id="COG0077">
    <property type="taxonomic scope" value="Bacteria"/>
</dbReference>
<evidence type="ECO:0000256" key="18">
    <source>
        <dbReference type="ARBA" id="ARBA00047848"/>
    </source>
</evidence>
<evidence type="ECO:0000313" key="23">
    <source>
        <dbReference type="EMBL" id="EGC04659.1"/>
    </source>
</evidence>
<evidence type="ECO:0000256" key="19">
    <source>
        <dbReference type="PIRSR" id="PIRSR001500-2"/>
    </source>
</evidence>
<evidence type="ECO:0000256" key="7">
    <source>
        <dbReference type="ARBA" id="ARBA00014401"/>
    </source>
</evidence>
<dbReference type="SMART" id="SM00830">
    <property type="entry name" value="CM_2"/>
    <property type="match status" value="1"/>
</dbReference>
<dbReference type="InterPro" id="IPR045865">
    <property type="entry name" value="ACT-like_dom_sf"/>
</dbReference>
<dbReference type="InterPro" id="IPR036979">
    <property type="entry name" value="CM_dom_sf"/>
</dbReference>
<feature type="domain" description="ACT" evidence="22">
    <location>
        <begin position="291"/>
        <end position="370"/>
    </location>
</feature>
<evidence type="ECO:0000259" key="22">
    <source>
        <dbReference type="PROSITE" id="PS51671"/>
    </source>
</evidence>
<keyword evidence="10" id="KW-0028">Amino-acid biosynthesis</keyword>
<dbReference type="Gene3D" id="3.30.70.260">
    <property type="match status" value="1"/>
</dbReference>
<dbReference type="SUPFAM" id="SSF48600">
    <property type="entry name" value="Chorismate mutase II"/>
    <property type="match status" value="1"/>
</dbReference>
<dbReference type="PROSITE" id="PS51671">
    <property type="entry name" value="ACT"/>
    <property type="match status" value="1"/>
</dbReference>
<keyword evidence="9" id="KW-0963">Cytoplasm</keyword>
<keyword evidence="24" id="KW-1185">Reference proteome</keyword>
<keyword evidence="14 23" id="KW-0456">Lyase</keyword>
<dbReference type="GO" id="GO:0005737">
    <property type="term" value="C:cytoplasm"/>
    <property type="evidence" value="ECO:0007669"/>
    <property type="project" value="UniProtKB-SubCell"/>
</dbReference>
<comment type="pathway">
    <text evidence="5">Metabolic intermediate biosynthesis; prephenate biosynthesis; prephenate from chorismate: step 1/1.</text>
</comment>
<evidence type="ECO:0000256" key="4">
    <source>
        <dbReference type="ARBA" id="ARBA00004741"/>
    </source>
</evidence>
<evidence type="ECO:0000256" key="9">
    <source>
        <dbReference type="ARBA" id="ARBA00022490"/>
    </source>
</evidence>
<dbReference type="AlphaFoldDB" id="E9S7Y6"/>
<dbReference type="PROSITE" id="PS51168">
    <property type="entry name" value="CHORISMATE_MUT_2"/>
    <property type="match status" value="1"/>
</dbReference>
<dbReference type="GO" id="GO:0004106">
    <property type="term" value="F:chorismate mutase activity"/>
    <property type="evidence" value="ECO:0007669"/>
    <property type="project" value="UniProtKB-EC"/>
</dbReference>
<dbReference type="EMBL" id="ADKM02000018">
    <property type="protein sequence ID" value="EGC04659.1"/>
    <property type="molecule type" value="Genomic_DNA"/>
</dbReference>
<dbReference type="Pfam" id="PF01817">
    <property type="entry name" value="CM_2"/>
    <property type="match status" value="1"/>
</dbReference>
<evidence type="ECO:0000256" key="11">
    <source>
        <dbReference type="ARBA" id="ARBA00023141"/>
    </source>
</evidence>
<dbReference type="PROSITE" id="PS51171">
    <property type="entry name" value="PREPHENATE_DEHYDR_3"/>
    <property type="match status" value="1"/>
</dbReference>
<dbReference type="CDD" id="cd13631">
    <property type="entry name" value="PBP2_Ct-PDT_like"/>
    <property type="match status" value="1"/>
</dbReference>
<evidence type="ECO:0000256" key="13">
    <source>
        <dbReference type="ARBA" id="ARBA00023235"/>
    </source>
</evidence>
<dbReference type="GO" id="GO:0004664">
    <property type="term" value="F:prephenate dehydratase activity"/>
    <property type="evidence" value="ECO:0007669"/>
    <property type="project" value="UniProtKB-EC"/>
</dbReference>
<feature type="domain" description="Chorismate mutase" evidence="20">
    <location>
        <begin position="1"/>
        <end position="86"/>
    </location>
</feature>
<evidence type="ECO:0000256" key="12">
    <source>
        <dbReference type="ARBA" id="ARBA00023222"/>
    </source>
</evidence>
<dbReference type="RefSeq" id="WP_002847115.1">
    <property type="nucleotide sequence ID" value="NZ_ADKM02000018.1"/>
</dbReference>
<dbReference type="UniPathway" id="UPA00121">
    <property type="reaction ID" value="UER00345"/>
</dbReference>
<comment type="caution">
    <text evidence="23">The sequence shown here is derived from an EMBL/GenBank/DDBJ whole genome shotgun (WGS) entry which is preliminary data.</text>
</comment>
<comment type="catalytic activity">
    <reaction evidence="1">
        <text>chorismate = prephenate</text>
        <dbReference type="Rhea" id="RHEA:13897"/>
        <dbReference type="ChEBI" id="CHEBI:29748"/>
        <dbReference type="ChEBI" id="CHEBI:29934"/>
        <dbReference type="EC" id="5.4.99.5"/>
    </reaction>
</comment>
<evidence type="ECO:0000256" key="15">
    <source>
        <dbReference type="ARBA" id="ARBA00023268"/>
    </source>
</evidence>
<sequence>MDLNELRLQINDVDKQMQELFTKRMRLCFQVAEYKIANDLPVFHKDREKEIINRVTNDAPDDLKGATRVYFQTMMDISKCLQYQQFFANADSVPYKPLILKGRHTVAVPGTNGSYNHIACSNLFDDFEPIFHEDFEDIFRAVSEGEAEFGILPIVNSTAGSVAQTYELMKEYDFKICAGTKLRISHCLAVKRGVKFDEIESVYSHEQGLQQCSDFIRENNFKTHRYANTSLAAKFIKDSEKPYAAICSENAAEQFGLDILRKNIQNATDNYTKFILISKETLKSENANTISVCLALPHQSSSLYRLLTKFSVAGLNLSMIESMPIANTDFDVVFYLDFHGAIDTPEVAKLLSELEQELSYFKFLGNYEEV</sequence>
<dbReference type="STRING" id="246199.CUS_7361"/>
<name>E9S7Y6_RUMAL</name>
<evidence type="ECO:0000256" key="6">
    <source>
        <dbReference type="ARBA" id="ARBA00013147"/>
    </source>
</evidence>
<dbReference type="Proteomes" id="UP000004259">
    <property type="component" value="Unassembled WGS sequence"/>
</dbReference>
<dbReference type="PANTHER" id="PTHR21022:SF19">
    <property type="entry name" value="PREPHENATE DEHYDRATASE-RELATED"/>
    <property type="match status" value="1"/>
</dbReference>
<reference evidence="23 24" key="1">
    <citation type="submission" date="2011-02" db="EMBL/GenBank/DDBJ databases">
        <authorList>
            <person name="Nelson K.E."/>
            <person name="Sutton G."/>
            <person name="Torralba M."/>
            <person name="Durkin S."/>
            <person name="Harkins D."/>
            <person name="Montgomery R."/>
            <person name="Ziemer C."/>
            <person name="Klaassens E."/>
            <person name="Ocuiv P."/>
            <person name="Morrison M."/>
        </authorList>
    </citation>
    <scope>NUCLEOTIDE SEQUENCE [LARGE SCALE GENOMIC DNA]</scope>
    <source>
        <strain evidence="23 24">8</strain>
    </source>
</reference>
<dbReference type="SUPFAM" id="SSF53850">
    <property type="entry name" value="Periplasmic binding protein-like II"/>
    <property type="match status" value="1"/>
</dbReference>
<comment type="subcellular location">
    <subcellularLocation>
        <location evidence="3">Cytoplasm</location>
    </subcellularLocation>
</comment>
<evidence type="ECO:0000256" key="1">
    <source>
        <dbReference type="ARBA" id="ARBA00000824"/>
    </source>
</evidence>
<evidence type="ECO:0000256" key="2">
    <source>
        <dbReference type="ARBA" id="ARBA00002364"/>
    </source>
</evidence>
<dbReference type="InterPro" id="IPR002701">
    <property type="entry name" value="CM_II_prokaryot"/>
</dbReference>
<protein>
    <recommendedName>
        <fullName evidence="7">Bifunctional chorismate mutase/prephenate dehydratase</fullName>
        <ecNumber evidence="6">4.2.1.51</ecNumber>
    </recommendedName>
    <alternativeName>
        <fullName evidence="17">Chorismate mutase-prephenate dehydratase</fullName>
    </alternativeName>
    <alternativeName>
        <fullName evidence="8">Prephenate dehydratase</fullName>
    </alternativeName>
    <alternativeName>
        <fullName evidence="16">p-protein</fullName>
    </alternativeName>
</protein>
<comment type="pathway">
    <text evidence="4">Amino-acid biosynthesis; L-phenylalanine biosynthesis; phenylpyruvate from prephenate: step 1/1.</text>
</comment>
<comment type="catalytic activity">
    <reaction evidence="18">
        <text>prephenate + H(+) = 3-phenylpyruvate + CO2 + H2O</text>
        <dbReference type="Rhea" id="RHEA:21648"/>
        <dbReference type="ChEBI" id="CHEBI:15377"/>
        <dbReference type="ChEBI" id="CHEBI:15378"/>
        <dbReference type="ChEBI" id="CHEBI:16526"/>
        <dbReference type="ChEBI" id="CHEBI:18005"/>
        <dbReference type="ChEBI" id="CHEBI:29934"/>
        <dbReference type="EC" id="4.2.1.51"/>
    </reaction>
</comment>
<dbReference type="UniPathway" id="UPA00120">
    <property type="reaction ID" value="UER00203"/>
</dbReference>
<keyword evidence="15" id="KW-0511">Multifunctional enzyme</keyword>
<keyword evidence="12" id="KW-0584">Phenylalanine biosynthesis</keyword>
<accession>E9S7Y6</accession>
<proteinExistence type="predicted"/>
<gene>
    <name evidence="23" type="ORF">CUS_7361</name>
</gene>
<evidence type="ECO:0000256" key="8">
    <source>
        <dbReference type="ARBA" id="ARBA00021872"/>
    </source>
</evidence>
<feature type="domain" description="Prephenate dehydratase" evidence="21">
    <location>
        <begin position="105"/>
        <end position="279"/>
    </location>
</feature>